<keyword evidence="7" id="KW-1185">Reference proteome</keyword>
<organism evidence="6 7">
    <name type="scientific">Rhynchospora pubera</name>
    <dbReference type="NCBI Taxonomy" id="906938"/>
    <lineage>
        <taxon>Eukaryota</taxon>
        <taxon>Viridiplantae</taxon>
        <taxon>Streptophyta</taxon>
        <taxon>Embryophyta</taxon>
        <taxon>Tracheophyta</taxon>
        <taxon>Spermatophyta</taxon>
        <taxon>Magnoliopsida</taxon>
        <taxon>Liliopsida</taxon>
        <taxon>Poales</taxon>
        <taxon>Cyperaceae</taxon>
        <taxon>Cyperoideae</taxon>
        <taxon>Rhynchosporeae</taxon>
        <taxon>Rhynchospora</taxon>
    </lineage>
</organism>
<protein>
    <submittedName>
        <fullName evidence="6">GDSL esterase/lipase</fullName>
    </submittedName>
</protein>
<gene>
    <name evidence="6" type="ORF">LUZ62_076164</name>
</gene>
<dbReference type="AlphaFoldDB" id="A0AAV8DFY5"/>
<feature type="signal peptide" evidence="5">
    <location>
        <begin position="1"/>
        <end position="20"/>
    </location>
</feature>
<evidence type="ECO:0000313" key="7">
    <source>
        <dbReference type="Proteomes" id="UP001140206"/>
    </source>
</evidence>
<keyword evidence="3" id="KW-0378">Hydrolase</keyword>
<evidence type="ECO:0000256" key="3">
    <source>
        <dbReference type="ARBA" id="ARBA00022801"/>
    </source>
</evidence>
<evidence type="ECO:0000256" key="5">
    <source>
        <dbReference type="SAM" id="SignalP"/>
    </source>
</evidence>
<dbReference type="Proteomes" id="UP001140206">
    <property type="component" value="Chromosome 4"/>
</dbReference>
<evidence type="ECO:0000313" key="6">
    <source>
        <dbReference type="EMBL" id="KAJ4765789.1"/>
    </source>
</evidence>
<dbReference type="Pfam" id="PF00657">
    <property type="entry name" value="Lipase_GDSL"/>
    <property type="match status" value="1"/>
</dbReference>
<evidence type="ECO:0000256" key="2">
    <source>
        <dbReference type="ARBA" id="ARBA00022729"/>
    </source>
</evidence>
<evidence type="ECO:0000256" key="1">
    <source>
        <dbReference type="ARBA" id="ARBA00008668"/>
    </source>
</evidence>
<reference evidence="6" key="1">
    <citation type="submission" date="2022-08" db="EMBL/GenBank/DDBJ databases">
        <authorList>
            <person name="Marques A."/>
        </authorList>
    </citation>
    <scope>NUCLEOTIDE SEQUENCE</scope>
    <source>
        <strain evidence="6">RhyPub2mFocal</strain>
        <tissue evidence="6">Leaves</tissue>
    </source>
</reference>
<dbReference type="InterPro" id="IPR001087">
    <property type="entry name" value="GDSL"/>
</dbReference>
<dbReference type="CDD" id="cd01837">
    <property type="entry name" value="SGNH_plant_lipase_like"/>
    <property type="match status" value="1"/>
</dbReference>
<dbReference type="EMBL" id="JAMFTS010000004">
    <property type="protein sequence ID" value="KAJ4765789.1"/>
    <property type="molecule type" value="Genomic_DNA"/>
</dbReference>
<dbReference type="PANTHER" id="PTHR22835">
    <property type="entry name" value="ZINC FINGER FYVE DOMAIN CONTAINING PROTEIN"/>
    <property type="match status" value="1"/>
</dbReference>
<evidence type="ECO:0000256" key="4">
    <source>
        <dbReference type="ARBA" id="ARBA00023180"/>
    </source>
</evidence>
<dbReference type="GO" id="GO:0016788">
    <property type="term" value="F:hydrolase activity, acting on ester bonds"/>
    <property type="evidence" value="ECO:0007669"/>
    <property type="project" value="InterPro"/>
</dbReference>
<dbReference type="InterPro" id="IPR036514">
    <property type="entry name" value="SGNH_hydro_sf"/>
</dbReference>
<dbReference type="PANTHER" id="PTHR22835:SF681">
    <property type="entry name" value="OS01G0216300 PROTEIN"/>
    <property type="match status" value="1"/>
</dbReference>
<proteinExistence type="inferred from homology"/>
<accession>A0AAV8DFY5</accession>
<comment type="similarity">
    <text evidence="1">Belongs to the 'GDSL' lipolytic enzyme family.</text>
</comment>
<sequence length="486" mass="53332">MKLVLAFLLAVTTLSQQVTCTTLRLSYKAIFNFGDGLSDTGNLVILSPTALYIGNPPYGETYFNRPTGRASNGRLVVDFIAQSIPLPLAPPYLAKGQDFSKGANFAVTRATALDLKFYLDNNIIPTGLALLNTSLSVQLGWFANLMPSLCNTTDECNLYFSNSLFLLGSIGFSDYTTMLTAGKTVDYVNSKVPDIVCSITSAATSLLDQGVQHMVVPGVVPLGCIPRILTVYGSPNASDYDSIGCLQRYNNISQYHNKMVRDAVKQLQIEFPKAVISYADYYEPITKFLATPRIYGFTVNRSPLVACCGGGGPYNYNLSAVCGQSGVTACPDPTTVNWDGVSFTEKAYSIIASGWRNGFRSLVHDFIPRTWLSSTAFIYLTRLSITRPRISSIGHDFRSLVHGFHSSDMAFIHLTKSFLPQSMSTSTMAVMDIIVLIEHHFFHFNFCLTSAYLNFFSLAEVTFAVSNHILLKSIFVLIACGMHALQ</sequence>
<comment type="caution">
    <text evidence="6">The sequence shown here is derived from an EMBL/GenBank/DDBJ whole genome shotgun (WGS) entry which is preliminary data.</text>
</comment>
<feature type="chain" id="PRO_5043899908" evidence="5">
    <location>
        <begin position="21"/>
        <end position="486"/>
    </location>
</feature>
<dbReference type="Gene3D" id="3.40.50.1110">
    <property type="entry name" value="SGNH hydrolase"/>
    <property type="match status" value="1"/>
</dbReference>
<dbReference type="InterPro" id="IPR035669">
    <property type="entry name" value="SGNH_plant_lipase-like"/>
</dbReference>
<keyword evidence="2 5" id="KW-0732">Signal</keyword>
<name>A0AAV8DFY5_9POAL</name>
<keyword evidence="4" id="KW-0325">Glycoprotein</keyword>